<accession>A0A1I1G3H5</accession>
<dbReference type="AlphaFoldDB" id="A0A1I1G3H5"/>
<feature type="transmembrane region" description="Helical" evidence="1">
    <location>
        <begin position="55"/>
        <end position="73"/>
    </location>
</feature>
<keyword evidence="1" id="KW-0472">Membrane</keyword>
<dbReference type="Proteomes" id="UP000199046">
    <property type="component" value="Unassembled WGS sequence"/>
</dbReference>
<sequence length="158" mass="17542">MTTNRDASSRQGTSRYGLQSWICIGLLIVAVTGLVTLHDQVTVFDFGDPGPDARFFPRLVLWLLTLGALLRLWRYRRTPETAIGDRSGWLRVILVMTLMGVAVATMNVLGFVVTVAATGIFLAWLLGERHWLFNPVLPIAVTMAIAWAGRHMLNLPLP</sequence>
<feature type="domain" description="DUF1468" evidence="2">
    <location>
        <begin position="23"/>
        <end position="158"/>
    </location>
</feature>
<name>A0A1I1G3H5_9GAMM</name>
<dbReference type="Pfam" id="PF07331">
    <property type="entry name" value="TctB"/>
    <property type="match status" value="1"/>
</dbReference>
<reference evidence="4" key="1">
    <citation type="submission" date="2016-10" db="EMBL/GenBank/DDBJ databases">
        <authorList>
            <person name="Varghese N."/>
            <person name="Submissions S."/>
        </authorList>
    </citation>
    <scope>NUCLEOTIDE SEQUENCE [LARGE SCALE GENOMIC DNA]</scope>
    <source>
        <strain evidence="4">DSM 23439</strain>
    </source>
</reference>
<protein>
    <submittedName>
        <fullName evidence="3">Tripartite tricarboxylate transporter TctB family protein</fullName>
    </submittedName>
</protein>
<dbReference type="EMBL" id="FOLY01000001">
    <property type="protein sequence ID" value="SFC06134.1"/>
    <property type="molecule type" value="Genomic_DNA"/>
</dbReference>
<dbReference type="STRING" id="402385.SAMN05421848_0398"/>
<gene>
    <name evidence="3" type="ORF">SAMN05421848_0398</name>
</gene>
<evidence type="ECO:0000259" key="2">
    <source>
        <dbReference type="Pfam" id="PF07331"/>
    </source>
</evidence>
<proteinExistence type="predicted"/>
<dbReference type="InterPro" id="IPR009936">
    <property type="entry name" value="DUF1468"/>
</dbReference>
<evidence type="ECO:0000313" key="3">
    <source>
        <dbReference type="EMBL" id="SFC06134.1"/>
    </source>
</evidence>
<evidence type="ECO:0000256" key="1">
    <source>
        <dbReference type="SAM" id="Phobius"/>
    </source>
</evidence>
<evidence type="ECO:0000313" key="4">
    <source>
        <dbReference type="Proteomes" id="UP000199046"/>
    </source>
</evidence>
<dbReference type="RefSeq" id="WP_090130274.1">
    <property type="nucleotide sequence ID" value="NZ_FOLY01000001.1"/>
</dbReference>
<keyword evidence="4" id="KW-1185">Reference proteome</keyword>
<feature type="transmembrane region" description="Helical" evidence="1">
    <location>
        <begin position="93"/>
        <end position="126"/>
    </location>
</feature>
<keyword evidence="1" id="KW-1133">Transmembrane helix</keyword>
<dbReference type="OrthoDB" id="6183093at2"/>
<organism evidence="3 4">
    <name type="scientific">Kushneria avicenniae</name>
    <dbReference type="NCBI Taxonomy" id="402385"/>
    <lineage>
        <taxon>Bacteria</taxon>
        <taxon>Pseudomonadati</taxon>
        <taxon>Pseudomonadota</taxon>
        <taxon>Gammaproteobacteria</taxon>
        <taxon>Oceanospirillales</taxon>
        <taxon>Halomonadaceae</taxon>
        <taxon>Kushneria</taxon>
    </lineage>
</organism>
<feature type="transmembrane region" description="Helical" evidence="1">
    <location>
        <begin position="16"/>
        <end position="35"/>
    </location>
</feature>
<keyword evidence="1" id="KW-0812">Transmembrane</keyword>
<feature type="transmembrane region" description="Helical" evidence="1">
    <location>
        <begin position="132"/>
        <end position="149"/>
    </location>
</feature>